<proteinExistence type="predicted"/>
<organism evidence="2 3">
    <name type="scientific">Blattamonas nauphoetae</name>
    <dbReference type="NCBI Taxonomy" id="2049346"/>
    <lineage>
        <taxon>Eukaryota</taxon>
        <taxon>Metamonada</taxon>
        <taxon>Preaxostyla</taxon>
        <taxon>Oxymonadida</taxon>
        <taxon>Blattamonas</taxon>
    </lineage>
</organism>
<dbReference type="SUPFAM" id="SSF101152">
    <property type="entry name" value="Mob1/phocein"/>
    <property type="match status" value="1"/>
</dbReference>
<reference evidence="2 3" key="1">
    <citation type="journal article" date="2022" name="bioRxiv">
        <title>Genomics of Preaxostyla Flagellates Illuminates Evolutionary Transitions and the Path Towards Mitochondrial Loss.</title>
        <authorList>
            <person name="Novak L.V.F."/>
            <person name="Treitli S.C."/>
            <person name="Pyrih J."/>
            <person name="Halakuc P."/>
            <person name="Pipaliya S.V."/>
            <person name="Vacek V."/>
            <person name="Brzon O."/>
            <person name="Soukal P."/>
            <person name="Eme L."/>
            <person name="Dacks J.B."/>
            <person name="Karnkowska A."/>
            <person name="Elias M."/>
            <person name="Hampl V."/>
        </authorList>
    </citation>
    <scope>NUCLEOTIDE SEQUENCE [LARGE SCALE GENOMIC DNA]</scope>
    <source>
        <strain evidence="2">NAU3</strain>
        <tissue evidence="2">Gut</tissue>
    </source>
</reference>
<feature type="compositionally biased region" description="Polar residues" evidence="1">
    <location>
        <begin position="1"/>
        <end position="19"/>
    </location>
</feature>
<protein>
    <submittedName>
        <fullName evidence="2">Uncharacterized protein</fullName>
    </submittedName>
</protein>
<dbReference type="InterPro" id="IPR036703">
    <property type="entry name" value="MOB_kinase_act_sf"/>
</dbReference>
<feature type="region of interest" description="Disordered" evidence="1">
    <location>
        <begin position="1"/>
        <end position="28"/>
    </location>
</feature>
<name>A0ABQ9XHA3_9EUKA</name>
<dbReference type="Proteomes" id="UP001281761">
    <property type="component" value="Unassembled WGS sequence"/>
</dbReference>
<evidence type="ECO:0000256" key="1">
    <source>
        <dbReference type="SAM" id="MobiDB-lite"/>
    </source>
</evidence>
<evidence type="ECO:0000313" key="2">
    <source>
        <dbReference type="EMBL" id="KAK2951079.1"/>
    </source>
</evidence>
<dbReference type="EMBL" id="JARBJD010000125">
    <property type="protein sequence ID" value="KAK2951079.1"/>
    <property type="molecule type" value="Genomic_DNA"/>
</dbReference>
<accession>A0ABQ9XHA3</accession>
<sequence length="220" mass="25606">MSETAPQSNPIARSLTSETPKPEEKEVHKPVVIENRLPLNLRNCLRHYKHVDEEKQRHQPLIVEHPSSRLVYTTLCAFLPEFASFSILLSYDCAKAQECSGKDGKLRGAAGQFYRCPAHDQLTKCTAINYQVHVIQYYTERLSSPMFVNWITQTSDGQTDASPPDSTLYDIPRYLERILLHAKHHHSDLYNTYENAYHFHSRFRRFFLDTNPSIRLDRDK</sequence>
<keyword evidence="3" id="KW-1185">Reference proteome</keyword>
<comment type="caution">
    <text evidence="2">The sequence shown here is derived from an EMBL/GenBank/DDBJ whole genome shotgun (WGS) entry which is preliminary data.</text>
</comment>
<dbReference type="Gene3D" id="1.20.140.30">
    <property type="entry name" value="MOB kinase activator"/>
    <property type="match status" value="1"/>
</dbReference>
<gene>
    <name evidence="2" type="ORF">BLNAU_14040</name>
</gene>
<evidence type="ECO:0000313" key="3">
    <source>
        <dbReference type="Proteomes" id="UP001281761"/>
    </source>
</evidence>